<keyword evidence="1" id="KW-1133">Transmembrane helix</keyword>
<dbReference type="Proteomes" id="UP001222087">
    <property type="component" value="Chromosome"/>
</dbReference>
<dbReference type="EMBL" id="CP119078">
    <property type="protein sequence ID" value="WED42587.1"/>
    <property type="molecule type" value="Genomic_DNA"/>
</dbReference>
<keyword evidence="3" id="KW-1185">Reference proteome</keyword>
<evidence type="ECO:0008006" key="4">
    <source>
        <dbReference type="Google" id="ProtNLM"/>
    </source>
</evidence>
<keyword evidence="1" id="KW-0472">Membrane</keyword>
<evidence type="ECO:0000256" key="1">
    <source>
        <dbReference type="SAM" id="Phobius"/>
    </source>
</evidence>
<keyword evidence="1" id="KW-0812">Transmembrane</keyword>
<sequence>MEITIFLAKVIGWYFVIISLCILFRQDLVKSVLGDILGQRALLFFIAIVTLILGLLLVVSHNVWVMGWPVIITIIGWLVLIAGIVRLVAPELSLRAGQWWLRNPTSLLVVSVIDLVIGLYLLYKGYFL</sequence>
<feature type="transmembrane region" description="Helical" evidence="1">
    <location>
        <begin position="65"/>
        <end position="89"/>
    </location>
</feature>
<feature type="transmembrane region" description="Helical" evidence="1">
    <location>
        <begin position="6"/>
        <end position="25"/>
    </location>
</feature>
<dbReference type="RefSeq" id="WP_275088410.1">
    <property type="nucleotide sequence ID" value="NZ_CP119078.1"/>
</dbReference>
<proteinExistence type="predicted"/>
<reference evidence="2 3" key="1">
    <citation type="submission" date="2023-02" db="EMBL/GenBank/DDBJ databases">
        <title>Genome Sequence of L. cardiaca H63T.</title>
        <authorList>
            <person name="Lopez A.E."/>
            <person name="Cianciotto N.P."/>
        </authorList>
    </citation>
    <scope>NUCLEOTIDE SEQUENCE [LARGE SCALE GENOMIC DNA]</scope>
    <source>
        <strain evidence="2 3">H63</strain>
    </source>
</reference>
<evidence type="ECO:0000313" key="2">
    <source>
        <dbReference type="EMBL" id="WED42587.1"/>
    </source>
</evidence>
<evidence type="ECO:0000313" key="3">
    <source>
        <dbReference type="Proteomes" id="UP001222087"/>
    </source>
</evidence>
<name>A0ABY8APK9_9GAMM</name>
<gene>
    <name evidence="2" type="ORF">PXX05_11805</name>
</gene>
<feature type="transmembrane region" description="Helical" evidence="1">
    <location>
        <begin position="101"/>
        <end position="123"/>
    </location>
</feature>
<protein>
    <recommendedName>
        <fullName evidence="4">Integral membrane protein (PIN domain superfamily)</fullName>
    </recommendedName>
</protein>
<accession>A0ABY8APK9</accession>
<feature type="transmembrane region" description="Helical" evidence="1">
    <location>
        <begin position="37"/>
        <end position="59"/>
    </location>
</feature>
<organism evidence="2 3">
    <name type="scientific">Legionella cardiaca</name>
    <dbReference type="NCBI Taxonomy" id="1071983"/>
    <lineage>
        <taxon>Bacteria</taxon>
        <taxon>Pseudomonadati</taxon>
        <taxon>Pseudomonadota</taxon>
        <taxon>Gammaproteobacteria</taxon>
        <taxon>Legionellales</taxon>
        <taxon>Legionellaceae</taxon>
        <taxon>Legionella</taxon>
    </lineage>
</organism>